<dbReference type="GO" id="GO:0071555">
    <property type="term" value="P:cell wall organization"/>
    <property type="evidence" value="ECO:0007669"/>
    <property type="project" value="UniProtKB-KW"/>
</dbReference>
<comment type="similarity">
    <text evidence="2 17">Belongs to the glycosyl hydrolase 28 family.</text>
</comment>
<feature type="signal peptide" evidence="18">
    <location>
        <begin position="1"/>
        <end position="25"/>
    </location>
</feature>
<keyword evidence="8" id="KW-0325">Glycoprotein</keyword>
<evidence type="ECO:0000256" key="9">
    <source>
        <dbReference type="ARBA" id="ARBA00023295"/>
    </source>
</evidence>
<gene>
    <name evidence="19" type="ORF">EST38_g8356</name>
</gene>
<keyword evidence="5" id="KW-0677">Repeat</keyword>
<feature type="active site" evidence="16">
    <location>
        <position position="218"/>
    </location>
</feature>
<evidence type="ECO:0000256" key="3">
    <source>
        <dbReference type="ARBA" id="ARBA00022525"/>
    </source>
</evidence>
<evidence type="ECO:0000256" key="10">
    <source>
        <dbReference type="ARBA" id="ARBA00023316"/>
    </source>
</evidence>
<evidence type="ECO:0000256" key="11">
    <source>
        <dbReference type="ARBA" id="ARBA00037312"/>
    </source>
</evidence>
<dbReference type="Pfam" id="PF00295">
    <property type="entry name" value="Glyco_hydro_28"/>
    <property type="match status" value="1"/>
</dbReference>
<evidence type="ECO:0000256" key="4">
    <source>
        <dbReference type="ARBA" id="ARBA00022729"/>
    </source>
</evidence>
<evidence type="ECO:0000256" key="15">
    <source>
        <dbReference type="ARBA" id="ARBA00048766"/>
    </source>
</evidence>
<protein>
    <recommendedName>
        <fullName evidence="12">galacturonan 1,4-alpha-galacturonidase</fullName>
        <ecNumber evidence="12">3.2.1.67</ecNumber>
    </recommendedName>
    <alternativeName>
        <fullName evidence="13">Galacturan 1,4-alpha-galacturonidase C</fullName>
    </alternativeName>
    <alternativeName>
        <fullName evidence="14">Poly(1,4-alpha-D-galacturonide)galacturonohydrolase C</fullName>
    </alternativeName>
</protein>
<dbReference type="SUPFAM" id="SSF51126">
    <property type="entry name" value="Pectin lyase-like"/>
    <property type="match status" value="1"/>
</dbReference>
<keyword evidence="9 17" id="KW-0326">Glycosidase</keyword>
<comment type="catalytic activity">
    <reaction evidence="15">
        <text>[(1-&gt;4)-alpha-D-galacturonosyl](n) + H2O = alpha-D-galacturonate + [(1-&gt;4)-alpha-D-galacturonosyl](n-1)</text>
        <dbReference type="Rhea" id="RHEA:14117"/>
        <dbReference type="Rhea" id="RHEA-COMP:14570"/>
        <dbReference type="Rhea" id="RHEA-COMP:14572"/>
        <dbReference type="ChEBI" id="CHEBI:15377"/>
        <dbReference type="ChEBI" id="CHEBI:58658"/>
        <dbReference type="ChEBI" id="CHEBI:140523"/>
        <dbReference type="EC" id="3.2.1.67"/>
    </reaction>
</comment>
<sequence>MLPFLRPHLWFLSFTASILLHTALAWKTFTVSHLDDNSDDTPALQAVLNEYSTDSTILFEKGVYYNIFTPIRFPELKNVEVRIEGNLSYPKDMATVQAIVASPDFPGHWFSFAAGGNNVSLVGSTDPEWGWVDAHGQQPIAWSFSTTGSKNIRAYNNWIYAISDDMDQAFPFNTDGFSAGGTDLLFEDNNIQNGDDCLTVGNGAKNIIFRNSRCEGGHGLSIGSLGRNGQVADVQNILIENTSVWDSLYGARFKSWTGGNGLAQNITWRNIRFKRVAFPIYVTQNYWDQNLGPKPDSPTQNNTRLEDIVFENFFVHLIILRVLVSATHAGIMFQTVKNIVARRIAPLTLSGDPPAVMCNSTIVRNILFYTFFCEIDIVEPCL</sequence>
<evidence type="ECO:0000256" key="14">
    <source>
        <dbReference type="ARBA" id="ARBA00042262"/>
    </source>
</evidence>
<dbReference type="GO" id="GO:0005576">
    <property type="term" value="C:extracellular region"/>
    <property type="evidence" value="ECO:0007669"/>
    <property type="project" value="UniProtKB-SubCell"/>
</dbReference>
<keyword evidence="4 18" id="KW-0732">Signal</keyword>
<evidence type="ECO:0000256" key="17">
    <source>
        <dbReference type="RuleBase" id="RU361169"/>
    </source>
</evidence>
<dbReference type="Gene3D" id="2.160.20.10">
    <property type="entry name" value="Single-stranded right-handed beta-helix, Pectin lyase-like"/>
    <property type="match status" value="2"/>
</dbReference>
<comment type="caution">
    <text evidence="19">The sequence shown here is derived from an EMBL/GenBank/DDBJ whole genome shotgun (WGS) entry which is preliminary data.</text>
</comment>
<comment type="function">
    <text evidence="11">Specific in hydrolyzing the terminal glycosidic bond of polygalacturonic acid and oligogalacturonates.</text>
</comment>
<dbReference type="InterPro" id="IPR011050">
    <property type="entry name" value="Pectin_lyase_fold/virulence"/>
</dbReference>
<evidence type="ECO:0000313" key="20">
    <source>
        <dbReference type="Proteomes" id="UP000290288"/>
    </source>
</evidence>
<dbReference type="GO" id="GO:0047911">
    <property type="term" value="F:galacturan 1,4-alpha-galacturonidase activity"/>
    <property type="evidence" value="ECO:0007669"/>
    <property type="project" value="UniProtKB-EC"/>
</dbReference>
<comment type="subcellular location">
    <subcellularLocation>
        <location evidence="1">Secreted</location>
    </subcellularLocation>
</comment>
<dbReference type="GO" id="GO:0004650">
    <property type="term" value="F:polygalacturonase activity"/>
    <property type="evidence" value="ECO:0007669"/>
    <property type="project" value="InterPro"/>
</dbReference>
<dbReference type="Proteomes" id="UP000290288">
    <property type="component" value="Unassembled WGS sequence"/>
</dbReference>
<dbReference type="PROSITE" id="PS00502">
    <property type="entry name" value="POLYGALACTURONASE"/>
    <property type="match status" value="1"/>
</dbReference>
<dbReference type="STRING" id="2316362.A0A4Q2DF14"/>
<evidence type="ECO:0000256" key="16">
    <source>
        <dbReference type="PROSITE-ProRule" id="PRU10052"/>
    </source>
</evidence>
<dbReference type="InterPro" id="IPR000743">
    <property type="entry name" value="Glyco_hydro_28"/>
</dbReference>
<keyword evidence="7" id="KW-1015">Disulfide bond</keyword>
<keyword evidence="6 17" id="KW-0378">Hydrolase</keyword>
<name>A0A4Q2DF14_9AGAR</name>
<evidence type="ECO:0000256" key="8">
    <source>
        <dbReference type="ARBA" id="ARBA00023180"/>
    </source>
</evidence>
<evidence type="ECO:0000256" key="1">
    <source>
        <dbReference type="ARBA" id="ARBA00004613"/>
    </source>
</evidence>
<keyword evidence="20" id="KW-1185">Reference proteome</keyword>
<reference evidence="19 20" key="1">
    <citation type="submission" date="2019-01" db="EMBL/GenBank/DDBJ databases">
        <title>Draft genome sequence of Psathyrella aberdarensis IHI B618.</title>
        <authorList>
            <person name="Buettner E."/>
            <person name="Kellner H."/>
        </authorList>
    </citation>
    <scope>NUCLEOTIDE SEQUENCE [LARGE SCALE GENOMIC DNA]</scope>
    <source>
        <strain evidence="19 20">IHI B618</strain>
    </source>
</reference>
<dbReference type="EC" id="3.2.1.67" evidence="12"/>
<dbReference type="EMBL" id="SDEE01000336">
    <property type="protein sequence ID" value="RXW17496.1"/>
    <property type="molecule type" value="Genomic_DNA"/>
</dbReference>
<dbReference type="OrthoDB" id="187139at2759"/>
<proteinExistence type="inferred from homology"/>
<dbReference type="PANTHER" id="PTHR31736:SF11">
    <property type="entry name" value="EXOPOLYGALACTURONASE C-RELATED"/>
    <property type="match status" value="1"/>
</dbReference>
<dbReference type="PANTHER" id="PTHR31736">
    <property type="match status" value="1"/>
</dbReference>
<evidence type="ECO:0000256" key="2">
    <source>
        <dbReference type="ARBA" id="ARBA00008834"/>
    </source>
</evidence>
<dbReference type="GO" id="GO:0005975">
    <property type="term" value="P:carbohydrate metabolic process"/>
    <property type="evidence" value="ECO:0007669"/>
    <property type="project" value="InterPro"/>
</dbReference>
<dbReference type="AlphaFoldDB" id="A0A4Q2DF14"/>
<keyword evidence="3" id="KW-0964">Secreted</keyword>
<dbReference type="InterPro" id="IPR012334">
    <property type="entry name" value="Pectin_lyas_fold"/>
</dbReference>
<evidence type="ECO:0000313" key="19">
    <source>
        <dbReference type="EMBL" id="RXW17496.1"/>
    </source>
</evidence>
<evidence type="ECO:0000256" key="13">
    <source>
        <dbReference type="ARBA" id="ARBA00041474"/>
    </source>
</evidence>
<evidence type="ECO:0000256" key="5">
    <source>
        <dbReference type="ARBA" id="ARBA00022737"/>
    </source>
</evidence>
<evidence type="ECO:0000256" key="12">
    <source>
        <dbReference type="ARBA" id="ARBA00038933"/>
    </source>
</evidence>
<organism evidence="19 20">
    <name type="scientific">Candolleomyces aberdarensis</name>
    <dbReference type="NCBI Taxonomy" id="2316362"/>
    <lineage>
        <taxon>Eukaryota</taxon>
        <taxon>Fungi</taxon>
        <taxon>Dikarya</taxon>
        <taxon>Basidiomycota</taxon>
        <taxon>Agaricomycotina</taxon>
        <taxon>Agaricomycetes</taxon>
        <taxon>Agaricomycetidae</taxon>
        <taxon>Agaricales</taxon>
        <taxon>Agaricineae</taxon>
        <taxon>Psathyrellaceae</taxon>
        <taxon>Candolleomyces</taxon>
    </lineage>
</organism>
<accession>A0A4Q2DF14</accession>
<evidence type="ECO:0000256" key="18">
    <source>
        <dbReference type="SAM" id="SignalP"/>
    </source>
</evidence>
<evidence type="ECO:0000256" key="6">
    <source>
        <dbReference type="ARBA" id="ARBA00022801"/>
    </source>
</evidence>
<keyword evidence="10" id="KW-0961">Cell wall biogenesis/degradation</keyword>
<evidence type="ECO:0000256" key="7">
    <source>
        <dbReference type="ARBA" id="ARBA00023157"/>
    </source>
</evidence>
<feature type="chain" id="PRO_5020790637" description="galacturonan 1,4-alpha-galacturonidase" evidence="18">
    <location>
        <begin position="26"/>
        <end position="382"/>
    </location>
</feature>